<evidence type="ECO:0000313" key="2">
    <source>
        <dbReference type="Proteomes" id="UP001292094"/>
    </source>
</evidence>
<dbReference type="AlphaFoldDB" id="A0AAE1U1M1"/>
<sequence length="93" mass="10356">MICWCQEQRVVVRVRPDRVHVKKVTLWVTSGDLAVLGCAGVMCGVMRNVFPCVMRILGHLMHTASLILGRLASEIDKNIIKLDRSPTSLNIVS</sequence>
<evidence type="ECO:0000313" key="1">
    <source>
        <dbReference type="EMBL" id="KAK4306678.1"/>
    </source>
</evidence>
<dbReference type="Proteomes" id="UP001292094">
    <property type="component" value="Unassembled WGS sequence"/>
</dbReference>
<accession>A0AAE1U1M1</accession>
<comment type="caution">
    <text evidence="1">The sequence shown here is derived from an EMBL/GenBank/DDBJ whole genome shotgun (WGS) entry which is preliminary data.</text>
</comment>
<organism evidence="1 2">
    <name type="scientific">Petrolisthes manimaculis</name>
    <dbReference type="NCBI Taxonomy" id="1843537"/>
    <lineage>
        <taxon>Eukaryota</taxon>
        <taxon>Metazoa</taxon>
        <taxon>Ecdysozoa</taxon>
        <taxon>Arthropoda</taxon>
        <taxon>Crustacea</taxon>
        <taxon>Multicrustacea</taxon>
        <taxon>Malacostraca</taxon>
        <taxon>Eumalacostraca</taxon>
        <taxon>Eucarida</taxon>
        <taxon>Decapoda</taxon>
        <taxon>Pleocyemata</taxon>
        <taxon>Anomura</taxon>
        <taxon>Galatheoidea</taxon>
        <taxon>Porcellanidae</taxon>
        <taxon>Petrolisthes</taxon>
    </lineage>
</organism>
<name>A0AAE1U1M1_9EUCA</name>
<gene>
    <name evidence="1" type="ORF">Pmani_021512</name>
</gene>
<reference evidence="1" key="1">
    <citation type="submission" date="2023-11" db="EMBL/GenBank/DDBJ databases">
        <title>Genome assemblies of two species of porcelain crab, Petrolisthes cinctipes and Petrolisthes manimaculis (Anomura: Porcellanidae).</title>
        <authorList>
            <person name="Angst P."/>
        </authorList>
    </citation>
    <scope>NUCLEOTIDE SEQUENCE</scope>
    <source>
        <strain evidence="1">PB745_02</strain>
        <tissue evidence="1">Gill</tissue>
    </source>
</reference>
<dbReference type="EMBL" id="JAWZYT010002102">
    <property type="protein sequence ID" value="KAK4306678.1"/>
    <property type="molecule type" value="Genomic_DNA"/>
</dbReference>
<proteinExistence type="predicted"/>
<keyword evidence="2" id="KW-1185">Reference proteome</keyword>
<protein>
    <submittedName>
        <fullName evidence="1">Uncharacterized protein</fullName>
    </submittedName>
</protein>